<comment type="caution">
    <text evidence="1">The sequence shown here is derived from an EMBL/GenBank/DDBJ whole genome shotgun (WGS) entry which is preliminary data.</text>
</comment>
<sequence length="106" mass="12538">MTISSSLLHYQDLSPEAKVVARTRVVAFEEEQYKKSIARLKTNRPASNINALVNDPYHIRRVVNGLQTMRKYQRASRHEVERWIEENLCMFDVAGHYYLFTQKAFY</sequence>
<proteinExistence type="predicted"/>
<gene>
    <name evidence="1" type="ORF">J7S78_14205</name>
</gene>
<evidence type="ECO:0000313" key="2">
    <source>
        <dbReference type="Proteomes" id="UP000673434"/>
    </source>
</evidence>
<dbReference type="Proteomes" id="UP000673434">
    <property type="component" value="Unassembled WGS sequence"/>
</dbReference>
<dbReference type="EMBL" id="JAGKON010000013">
    <property type="protein sequence ID" value="MBQ0600948.1"/>
    <property type="molecule type" value="Genomic_DNA"/>
</dbReference>
<organism evidence="1 2">
    <name type="scientific">Klebsiella oxytoca</name>
    <dbReference type="NCBI Taxonomy" id="571"/>
    <lineage>
        <taxon>Bacteria</taxon>
        <taxon>Pseudomonadati</taxon>
        <taxon>Pseudomonadota</taxon>
        <taxon>Gammaproteobacteria</taxon>
        <taxon>Enterobacterales</taxon>
        <taxon>Enterobacteriaceae</taxon>
        <taxon>Klebsiella/Raoultella group</taxon>
        <taxon>Klebsiella</taxon>
    </lineage>
</organism>
<protein>
    <submittedName>
        <fullName evidence="1">Uncharacterized protein</fullName>
    </submittedName>
</protein>
<evidence type="ECO:0000313" key="1">
    <source>
        <dbReference type="EMBL" id="MBQ0600948.1"/>
    </source>
</evidence>
<dbReference type="RefSeq" id="WP_210846347.1">
    <property type="nucleotide sequence ID" value="NZ_JAGKON010000013.1"/>
</dbReference>
<dbReference type="AlphaFoldDB" id="A0AAP2BJX8"/>
<keyword evidence="2" id="KW-1185">Reference proteome</keyword>
<name>A0AAP2BJX8_KLEOX</name>
<reference evidence="1 2" key="1">
    <citation type="submission" date="2021-03" db="EMBL/GenBank/DDBJ databases">
        <authorList>
            <person name="Stanton E."/>
        </authorList>
    </citation>
    <scope>NUCLEOTIDE SEQUENCE [LARGE SCALE GENOMIC DNA]</scope>
    <source>
        <strain evidence="1 2">2020EL-00037</strain>
    </source>
</reference>
<accession>A0AAP2BJX8</accession>